<dbReference type="Pfam" id="PF21088">
    <property type="entry name" value="MS_channel_1st"/>
    <property type="match status" value="1"/>
</dbReference>
<dbReference type="InterPro" id="IPR011066">
    <property type="entry name" value="MscS_channel_C_sf"/>
</dbReference>
<keyword evidence="3" id="KW-1003">Cell membrane</keyword>
<dbReference type="InterPro" id="IPR010920">
    <property type="entry name" value="LSM_dom_sf"/>
</dbReference>
<evidence type="ECO:0000259" key="10">
    <source>
        <dbReference type="Pfam" id="PF21082"/>
    </source>
</evidence>
<evidence type="ECO:0000256" key="3">
    <source>
        <dbReference type="ARBA" id="ARBA00022475"/>
    </source>
</evidence>
<dbReference type="GO" id="GO:0005886">
    <property type="term" value="C:plasma membrane"/>
    <property type="evidence" value="ECO:0007669"/>
    <property type="project" value="UniProtKB-SubCell"/>
</dbReference>
<evidence type="ECO:0000259" key="9">
    <source>
        <dbReference type="Pfam" id="PF00924"/>
    </source>
</evidence>
<dbReference type="AlphaFoldDB" id="A0A2S2DR51"/>
<dbReference type="OrthoDB" id="9775207at2"/>
<feature type="transmembrane region" description="Helical" evidence="8">
    <location>
        <begin position="191"/>
        <end position="214"/>
    </location>
</feature>
<evidence type="ECO:0000313" key="12">
    <source>
        <dbReference type="EMBL" id="AWL07854.1"/>
    </source>
</evidence>
<dbReference type="SUPFAM" id="SSF82689">
    <property type="entry name" value="Mechanosensitive channel protein MscS (YggB), C-terminal domain"/>
    <property type="match status" value="1"/>
</dbReference>
<dbReference type="InterPro" id="IPR049278">
    <property type="entry name" value="MS_channel_C"/>
</dbReference>
<dbReference type="SUPFAM" id="SSF82861">
    <property type="entry name" value="Mechanosensitive channel protein MscS (YggB), transmembrane region"/>
    <property type="match status" value="1"/>
</dbReference>
<evidence type="ECO:0000259" key="11">
    <source>
        <dbReference type="Pfam" id="PF21088"/>
    </source>
</evidence>
<reference evidence="12 13" key="1">
    <citation type="submission" date="2018-05" db="EMBL/GenBank/DDBJ databases">
        <title>Complete genome sequence of Massilia oculi sp. nov. CCUG 43427T (=DSM 26321T), the type strain of M. oculi, and comparison with genome sequences of other Massilia strains.</title>
        <authorList>
            <person name="Zhu B."/>
        </authorList>
    </citation>
    <scope>NUCLEOTIDE SEQUENCE [LARGE SCALE GENOMIC DNA]</scope>
    <source>
        <strain evidence="12 13">CCUG 43427</strain>
    </source>
</reference>
<dbReference type="Proteomes" id="UP000245820">
    <property type="component" value="Chromosome"/>
</dbReference>
<keyword evidence="5 8" id="KW-1133">Transmembrane helix</keyword>
<dbReference type="SUPFAM" id="SSF50182">
    <property type="entry name" value="Sm-like ribonucleoproteins"/>
    <property type="match status" value="1"/>
</dbReference>
<feature type="transmembrane region" description="Helical" evidence="8">
    <location>
        <begin position="50"/>
        <end position="69"/>
    </location>
</feature>
<sequence>MSCRKATETDFRCLNRCRGNAALDPDRARTAAAELGERMDGQLTANHLEAWITAIAIATGSTALMYYVRCFAVRRMRALAQRSRTRLDDFAATVLGQTYLALLLCFGAYFGSLCLSMPDGYRMAVSRLAGAALVLQLAIWGDTALRAWRVQFMVMREDIARKASSMILVFMLRLATWAVACLMLLDNFGFSITTLVASLGIGGIAVALATQNILGDLFASLSIMIDKPFDIDDFIIVGDALGSVEYIGLKTTRLRGLGGEQIVFSNGELLKSRIHNHGRMQTRRVAFILRAAYGTSDTHIARIPVLVRDIVAARGDVVFERAHFCRIGEWSLDFEVVYHVQTADYIAHMDVQHAILLEIYRCFGRERIEFAHPLSVIRFAGPDNPAGGWPPESPSRHNGQRWEPRH</sequence>
<dbReference type="InterPro" id="IPR049142">
    <property type="entry name" value="MS_channel_1st"/>
</dbReference>
<evidence type="ECO:0000256" key="8">
    <source>
        <dbReference type="SAM" id="Phobius"/>
    </source>
</evidence>
<keyword evidence="6 8" id="KW-0472">Membrane</keyword>
<evidence type="ECO:0000256" key="2">
    <source>
        <dbReference type="ARBA" id="ARBA00008017"/>
    </source>
</evidence>
<feature type="domain" description="Mechanosensitive ion channel MscS" evidence="9">
    <location>
        <begin position="212"/>
        <end position="278"/>
    </location>
</feature>
<dbReference type="InterPro" id="IPR006685">
    <property type="entry name" value="MscS_channel_2nd"/>
</dbReference>
<organism evidence="12 13">
    <name type="scientific">Massilia oculi</name>
    <dbReference type="NCBI Taxonomy" id="945844"/>
    <lineage>
        <taxon>Bacteria</taxon>
        <taxon>Pseudomonadati</taxon>
        <taxon>Pseudomonadota</taxon>
        <taxon>Betaproteobacteria</taxon>
        <taxon>Burkholderiales</taxon>
        <taxon>Oxalobacteraceae</taxon>
        <taxon>Telluria group</taxon>
        <taxon>Massilia</taxon>
    </lineage>
</organism>
<dbReference type="GO" id="GO:0008381">
    <property type="term" value="F:mechanosensitive monoatomic ion channel activity"/>
    <property type="evidence" value="ECO:0007669"/>
    <property type="project" value="UniProtKB-ARBA"/>
</dbReference>
<evidence type="ECO:0000313" key="13">
    <source>
        <dbReference type="Proteomes" id="UP000245820"/>
    </source>
</evidence>
<feature type="transmembrane region" description="Helical" evidence="8">
    <location>
        <begin position="124"/>
        <end position="145"/>
    </location>
</feature>
<dbReference type="InterPro" id="IPR011014">
    <property type="entry name" value="MscS_channel_TM-2"/>
</dbReference>
<feature type="transmembrane region" description="Helical" evidence="8">
    <location>
        <begin position="166"/>
        <end position="185"/>
    </location>
</feature>
<evidence type="ECO:0000256" key="4">
    <source>
        <dbReference type="ARBA" id="ARBA00022692"/>
    </source>
</evidence>
<accession>A0A2S2DR51</accession>
<dbReference type="KEGG" id="mtim:DIR46_23165"/>
<keyword evidence="13" id="KW-1185">Reference proteome</keyword>
<feature type="domain" description="Mechanosensitive ion channel MscS C-terminal" evidence="10">
    <location>
        <begin position="322"/>
        <end position="370"/>
    </location>
</feature>
<evidence type="ECO:0000256" key="7">
    <source>
        <dbReference type="SAM" id="MobiDB-lite"/>
    </source>
</evidence>
<dbReference type="Gene3D" id="1.10.287.1260">
    <property type="match status" value="1"/>
</dbReference>
<gene>
    <name evidence="12" type="ORF">DIR46_23165</name>
</gene>
<evidence type="ECO:0000256" key="5">
    <source>
        <dbReference type="ARBA" id="ARBA00022989"/>
    </source>
</evidence>
<evidence type="ECO:0000256" key="6">
    <source>
        <dbReference type="ARBA" id="ARBA00023136"/>
    </source>
</evidence>
<evidence type="ECO:0000256" key="1">
    <source>
        <dbReference type="ARBA" id="ARBA00004651"/>
    </source>
</evidence>
<feature type="region of interest" description="Disordered" evidence="7">
    <location>
        <begin position="385"/>
        <end position="406"/>
    </location>
</feature>
<dbReference type="Pfam" id="PF21082">
    <property type="entry name" value="MS_channel_3rd"/>
    <property type="match status" value="1"/>
</dbReference>
<dbReference type="PANTHER" id="PTHR30566:SF25">
    <property type="entry name" value="INNER MEMBRANE PROTEIN"/>
    <property type="match status" value="1"/>
</dbReference>
<dbReference type="EMBL" id="CP029343">
    <property type="protein sequence ID" value="AWL07854.1"/>
    <property type="molecule type" value="Genomic_DNA"/>
</dbReference>
<comment type="subcellular location">
    <subcellularLocation>
        <location evidence="1">Cell membrane</location>
        <topology evidence="1">Multi-pass membrane protein</topology>
    </subcellularLocation>
</comment>
<comment type="similarity">
    <text evidence="2">Belongs to the MscS (TC 1.A.23) family.</text>
</comment>
<dbReference type="InterPro" id="IPR023408">
    <property type="entry name" value="MscS_beta-dom_sf"/>
</dbReference>
<proteinExistence type="inferred from homology"/>
<feature type="domain" description="Mechanosensitive ion channel transmembrane helices 2/3" evidence="11">
    <location>
        <begin position="171"/>
        <end position="211"/>
    </location>
</feature>
<protein>
    <submittedName>
        <fullName evidence="12">Mechanosensitive ion channel protein MscS</fullName>
    </submittedName>
</protein>
<dbReference type="Pfam" id="PF00924">
    <property type="entry name" value="MS_channel_2nd"/>
    <property type="match status" value="1"/>
</dbReference>
<dbReference type="Gene3D" id="3.30.70.100">
    <property type="match status" value="1"/>
</dbReference>
<feature type="transmembrane region" description="Helical" evidence="8">
    <location>
        <begin position="90"/>
        <end position="112"/>
    </location>
</feature>
<dbReference type="PANTHER" id="PTHR30566">
    <property type="entry name" value="YNAI-RELATED MECHANOSENSITIVE ION CHANNEL"/>
    <property type="match status" value="1"/>
</dbReference>
<name>A0A2S2DR51_9BURK</name>
<keyword evidence="4 8" id="KW-0812">Transmembrane</keyword>
<dbReference type="Gene3D" id="2.30.30.60">
    <property type="match status" value="1"/>
</dbReference>